<proteinExistence type="predicted"/>
<dbReference type="AlphaFoldDB" id="A0A372LS54"/>
<accession>A0A372LS54</accession>
<organism evidence="1 2">
    <name type="scientific">Peribacillus saganii</name>
    <dbReference type="NCBI Taxonomy" id="2303992"/>
    <lineage>
        <taxon>Bacteria</taxon>
        <taxon>Bacillati</taxon>
        <taxon>Bacillota</taxon>
        <taxon>Bacilli</taxon>
        <taxon>Bacillales</taxon>
        <taxon>Bacillaceae</taxon>
        <taxon>Peribacillus</taxon>
    </lineage>
</organism>
<evidence type="ECO:0000313" key="2">
    <source>
        <dbReference type="Proteomes" id="UP000264541"/>
    </source>
</evidence>
<dbReference type="RefSeq" id="WP_117325240.1">
    <property type="nucleotide sequence ID" value="NZ_QVTE01000008.1"/>
</dbReference>
<protein>
    <submittedName>
        <fullName evidence="1">Uncharacterized protein</fullName>
    </submittedName>
</protein>
<dbReference type="OrthoDB" id="6691177at2"/>
<dbReference type="Proteomes" id="UP000264541">
    <property type="component" value="Unassembled WGS sequence"/>
</dbReference>
<gene>
    <name evidence="1" type="ORF">D0469_03475</name>
</gene>
<name>A0A372LS54_9BACI</name>
<keyword evidence="2" id="KW-1185">Reference proteome</keyword>
<sequence length="323" mass="38316">MRFSELFNLPYRHQRHFEFVNIRVDSDNRLFIDPTRIAAENSQWSHECAEIIQDFFHTIFDLYTRGNTGRARDFFRSSGESNEIFLGYTDGFPRGNGNSEESLLRVFDFVHQEGLLNQQIVGRLEDFHIFVPDFGPDLLSDLVASLIKYELVKFTQDQCRLHGIPLTIQLTRPYWNKQTHTWDTLQEMLPEISGNPIVLIPKNIAVASYLYDAGRYWVQVVSHWRQRQHQHEDSILHRSRPENKEFVSKKEIRRVEIREQHLTEKKYLVDMTRQNRGMIVEFRQNIENTQRGTNSNKMEDDQLENFIENSYELADDSQIESDQ</sequence>
<dbReference type="EMBL" id="QVTE01000008">
    <property type="protein sequence ID" value="RFU71013.1"/>
    <property type="molecule type" value="Genomic_DNA"/>
</dbReference>
<comment type="caution">
    <text evidence="1">The sequence shown here is derived from an EMBL/GenBank/DDBJ whole genome shotgun (WGS) entry which is preliminary data.</text>
</comment>
<evidence type="ECO:0000313" key="1">
    <source>
        <dbReference type="EMBL" id="RFU71013.1"/>
    </source>
</evidence>
<reference evidence="1 2" key="1">
    <citation type="submission" date="2018-08" db="EMBL/GenBank/DDBJ databases">
        <title>Bacillus chawlae sp. nov., Bacillus glennii sp. nov., and Bacillus saganii sp. nov. Isolated from the Vehicle Assembly Building at Kennedy Space Center where the Viking Spacecraft were Assembled.</title>
        <authorList>
            <person name="Seuylemezian A."/>
            <person name="Vaishampayan P."/>
        </authorList>
    </citation>
    <scope>NUCLEOTIDE SEQUENCE [LARGE SCALE GENOMIC DNA]</scope>
    <source>
        <strain evidence="1 2">V47-23a</strain>
    </source>
</reference>